<dbReference type="AlphaFoldDB" id="A0A7X0P6E4"/>
<evidence type="ECO:0000313" key="1">
    <source>
        <dbReference type="EMBL" id="MBB6556137.1"/>
    </source>
</evidence>
<protein>
    <submittedName>
        <fullName evidence="1">Uncharacterized protein</fullName>
    </submittedName>
</protein>
<name>A0A7X0P6E4_9ACTN</name>
<proteinExistence type="predicted"/>
<accession>A0A7X0P6E4</accession>
<dbReference type="Proteomes" id="UP000565579">
    <property type="component" value="Unassembled WGS sequence"/>
</dbReference>
<keyword evidence="2" id="KW-1185">Reference proteome</keyword>
<reference evidence="1 2" key="1">
    <citation type="submission" date="2020-08" db="EMBL/GenBank/DDBJ databases">
        <title>Sequencing the genomes of 1000 actinobacteria strains.</title>
        <authorList>
            <person name="Klenk H.-P."/>
        </authorList>
    </citation>
    <scope>NUCLEOTIDE SEQUENCE [LARGE SCALE GENOMIC DNA]</scope>
    <source>
        <strain evidence="1 2">DSM 43768</strain>
    </source>
</reference>
<sequence length="92" mass="10466">MPGLIAATAADLARLRSVQHIRGGRTAATQDQRREFRDERGRLVQVVTDQLGNRVRRRRVGREGEAQDVKILNVQTVVGQIPAHLVNWERFQ</sequence>
<dbReference type="RefSeq" id="WP_185110620.1">
    <property type="nucleotide sequence ID" value="NZ_BAAAXY010000150.1"/>
</dbReference>
<dbReference type="EMBL" id="JACHMI010000001">
    <property type="protein sequence ID" value="MBB6556137.1"/>
    <property type="molecule type" value="Genomic_DNA"/>
</dbReference>
<gene>
    <name evidence="1" type="ORF">HD593_010932</name>
</gene>
<comment type="caution">
    <text evidence="1">The sequence shown here is derived from an EMBL/GenBank/DDBJ whole genome shotgun (WGS) entry which is preliminary data.</text>
</comment>
<organism evidence="1 2">
    <name type="scientific">Nonomuraea rubra</name>
    <dbReference type="NCBI Taxonomy" id="46180"/>
    <lineage>
        <taxon>Bacteria</taxon>
        <taxon>Bacillati</taxon>
        <taxon>Actinomycetota</taxon>
        <taxon>Actinomycetes</taxon>
        <taxon>Streptosporangiales</taxon>
        <taxon>Streptosporangiaceae</taxon>
        <taxon>Nonomuraea</taxon>
    </lineage>
</organism>
<evidence type="ECO:0000313" key="2">
    <source>
        <dbReference type="Proteomes" id="UP000565579"/>
    </source>
</evidence>